<dbReference type="Proteomes" id="UP000524246">
    <property type="component" value="Unassembled WGS sequence"/>
</dbReference>
<dbReference type="PANTHER" id="PTHR42792">
    <property type="entry name" value="FLAGELLIN"/>
    <property type="match status" value="1"/>
</dbReference>
<dbReference type="EMBL" id="JAAZON010000082">
    <property type="protein sequence ID" value="NMC61926.1"/>
    <property type="molecule type" value="Genomic_DNA"/>
</dbReference>
<reference evidence="2 3" key="1">
    <citation type="journal article" date="2020" name="Biotechnol. Biofuels">
        <title>New insights from the biogas microbiome by comprehensive genome-resolved metagenomics of nearly 1600 species originating from multiple anaerobic digesters.</title>
        <authorList>
            <person name="Campanaro S."/>
            <person name="Treu L."/>
            <person name="Rodriguez-R L.M."/>
            <person name="Kovalovszki A."/>
            <person name="Ziels R.M."/>
            <person name="Maus I."/>
            <person name="Zhu X."/>
            <person name="Kougias P.G."/>
            <person name="Basile A."/>
            <person name="Luo G."/>
            <person name="Schluter A."/>
            <person name="Konstantinidis K.T."/>
            <person name="Angelidaki I."/>
        </authorList>
    </citation>
    <scope>NUCLEOTIDE SEQUENCE [LARGE SCALE GENOMIC DNA]</scope>
    <source>
        <strain evidence="2">AS27yjCOA_65</strain>
    </source>
</reference>
<feature type="region of interest" description="Disordered" evidence="1">
    <location>
        <begin position="121"/>
        <end position="142"/>
    </location>
</feature>
<dbReference type="AlphaFoldDB" id="A0A7X9FPI8"/>
<proteinExistence type="predicted"/>
<organism evidence="2 3">
    <name type="scientific">SAR324 cluster bacterium</name>
    <dbReference type="NCBI Taxonomy" id="2024889"/>
    <lineage>
        <taxon>Bacteria</taxon>
        <taxon>Deltaproteobacteria</taxon>
        <taxon>SAR324 cluster</taxon>
    </lineage>
</organism>
<protein>
    <recommendedName>
        <fullName evidence="4">Flagellin C-terminal domain-containing protein</fullName>
    </recommendedName>
</protein>
<name>A0A7X9FPI8_9DELT</name>
<gene>
    <name evidence="2" type="ORF">GYA55_02030</name>
</gene>
<evidence type="ECO:0008006" key="4">
    <source>
        <dbReference type="Google" id="ProtNLM"/>
    </source>
</evidence>
<evidence type="ECO:0000313" key="2">
    <source>
        <dbReference type="EMBL" id="NMC61926.1"/>
    </source>
</evidence>
<dbReference type="InterPro" id="IPR001492">
    <property type="entry name" value="Flagellin"/>
</dbReference>
<dbReference type="PANTHER" id="PTHR42792:SF1">
    <property type="entry name" value="FLAGELLAR HOOK-ASSOCIATED PROTEIN 3"/>
    <property type="match status" value="1"/>
</dbReference>
<sequence length="237" mass="25941">NESNSATNRAQLAEEIFQIRDHMVNLANSTYQGKYIWGGLDDDTPPYSDAATWTPDSGYTNPTTGEAHERWVFNSDPAALLSKMVKISDDVSVTVNTPGNKVFDNAIQALERLGRALSGYRTEPAAGAPDGSGDPYTFPDDYSEQTEDITECIDLLKNARAVDILPEQVDVAGRMRRLQTAESLIDLSKTSGQEVLDRLQNTDMFKAGSEFSAAQTALQAALLVNSRVLNQSILNYI</sequence>
<dbReference type="GO" id="GO:0005198">
    <property type="term" value="F:structural molecule activity"/>
    <property type="evidence" value="ECO:0007669"/>
    <property type="project" value="InterPro"/>
</dbReference>
<dbReference type="Gene3D" id="1.20.1330.10">
    <property type="entry name" value="f41 fragment of flagellin, N-terminal domain"/>
    <property type="match status" value="1"/>
</dbReference>
<dbReference type="SUPFAM" id="SSF64518">
    <property type="entry name" value="Phase 1 flagellin"/>
    <property type="match status" value="1"/>
</dbReference>
<evidence type="ECO:0000313" key="3">
    <source>
        <dbReference type="Proteomes" id="UP000524246"/>
    </source>
</evidence>
<feature type="non-terminal residue" evidence="2">
    <location>
        <position position="1"/>
    </location>
</feature>
<dbReference type="GO" id="GO:0009288">
    <property type="term" value="C:bacterial-type flagellum"/>
    <property type="evidence" value="ECO:0007669"/>
    <property type="project" value="InterPro"/>
</dbReference>
<comment type="caution">
    <text evidence="2">The sequence shown here is derived from an EMBL/GenBank/DDBJ whole genome shotgun (WGS) entry which is preliminary data.</text>
</comment>
<evidence type="ECO:0000256" key="1">
    <source>
        <dbReference type="SAM" id="MobiDB-lite"/>
    </source>
</evidence>
<accession>A0A7X9FPI8</accession>